<feature type="chain" id="PRO_5021328303" description="Ig-like domain-containing protein" evidence="3">
    <location>
        <begin position="30"/>
        <end position="325"/>
    </location>
</feature>
<keyword evidence="3" id="KW-0732">Signal</keyword>
<proteinExistence type="predicted"/>
<feature type="region of interest" description="Disordered" evidence="1">
    <location>
        <begin position="277"/>
        <end position="302"/>
    </location>
</feature>
<evidence type="ECO:0000256" key="3">
    <source>
        <dbReference type="SAM" id="SignalP"/>
    </source>
</evidence>
<feature type="compositionally biased region" description="Basic and acidic residues" evidence="1">
    <location>
        <begin position="284"/>
        <end position="302"/>
    </location>
</feature>
<protein>
    <recommendedName>
        <fullName evidence="6">Ig-like domain-containing protein</fullName>
    </recommendedName>
</protein>
<gene>
    <name evidence="4" type="ORF">EYF80_059888</name>
</gene>
<keyword evidence="2" id="KW-1133">Transmembrane helix</keyword>
<reference evidence="4 5" key="1">
    <citation type="submission" date="2019-03" db="EMBL/GenBank/DDBJ databases">
        <title>First draft genome of Liparis tanakae, snailfish: a comprehensive survey of snailfish specific genes.</title>
        <authorList>
            <person name="Kim W."/>
            <person name="Song I."/>
            <person name="Jeong J.-H."/>
            <person name="Kim D."/>
            <person name="Kim S."/>
            <person name="Ryu S."/>
            <person name="Song J.Y."/>
            <person name="Lee S.K."/>
        </authorList>
    </citation>
    <scope>NUCLEOTIDE SEQUENCE [LARGE SCALE GENOMIC DNA]</scope>
    <source>
        <tissue evidence="4">Muscle</tissue>
    </source>
</reference>
<feature type="signal peptide" evidence="3">
    <location>
        <begin position="1"/>
        <end position="29"/>
    </location>
</feature>
<organism evidence="4 5">
    <name type="scientific">Liparis tanakae</name>
    <name type="common">Tanaka's snailfish</name>
    <dbReference type="NCBI Taxonomy" id="230148"/>
    <lineage>
        <taxon>Eukaryota</taxon>
        <taxon>Metazoa</taxon>
        <taxon>Chordata</taxon>
        <taxon>Craniata</taxon>
        <taxon>Vertebrata</taxon>
        <taxon>Euteleostomi</taxon>
        <taxon>Actinopterygii</taxon>
        <taxon>Neopterygii</taxon>
        <taxon>Teleostei</taxon>
        <taxon>Neoteleostei</taxon>
        <taxon>Acanthomorphata</taxon>
        <taxon>Eupercaria</taxon>
        <taxon>Perciformes</taxon>
        <taxon>Cottioidei</taxon>
        <taxon>Cottales</taxon>
        <taxon>Liparidae</taxon>
        <taxon>Liparis</taxon>
    </lineage>
</organism>
<keyword evidence="5" id="KW-1185">Reference proteome</keyword>
<keyword evidence="2" id="KW-0812">Transmembrane</keyword>
<feature type="transmembrane region" description="Helical" evidence="2">
    <location>
        <begin position="20"/>
        <end position="42"/>
    </location>
</feature>
<accession>A0A4Z2ENK0</accession>
<dbReference type="AlphaFoldDB" id="A0A4Z2ENK0"/>
<evidence type="ECO:0008006" key="6">
    <source>
        <dbReference type="Google" id="ProtNLM"/>
    </source>
</evidence>
<keyword evidence="2" id="KW-0472">Membrane</keyword>
<evidence type="ECO:0000256" key="1">
    <source>
        <dbReference type="SAM" id="MobiDB-lite"/>
    </source>
</evidence>
<name>A0A4Z2ENK0_9TELE</name>
<dbReference type="OrthoDB" id="8529748at2759"/>
<evidence type="ECO:0000313" key="5">
    <source>
        <dbReference type="Proteomes" id="UP000314294"/>
    </source>
</evidence>
<comment type="caution">
    <text evidence="4">The sequence shown here is derived from an EMBL/GenBank/DDBJ whole genome shotgun (WGS) entry which is preliminary data.</text>
</comment>
<evidence type="ECO:0000256" key="2">
    <source>
        <dbReference type="SAM" id="Phobius"/>
    </source>
</evidence>
<dbReference type="EMBL" id="SRLO01004994">
    <property type="protein sequence ID" value="TNN29962.1"/>
    <property type="molecule type" value="Genomic_DNA"/>
</dbReference>
<sequence>MDNTVISKMCGGNLIHLKRLMLLLLLAEAATLSCSIVGAPYVTVGVPSSVECVSDCRGCSFSLSLDGQSARGQGSVLAFTVDRWTEALTVTCTVDGDGTNATTTKRLQVLAGPANVSIAGPELMHPSVSHAYSCHAYCRPACSYSWRMDDGPWMSGEGNVISVTPREADDSKLLICKATSGVSGLFIFATRNIGVISGPQQVQIHGPDVIEIAKNYEFSCAAECRPACRYVSSVDSRSVRGSVIRISVDRPLASVTLRCEAQNTASKRTATAVKTVQITQSDRSPADRSPADRSPADRSRAARPEGASAALLLAFVVSAAFVSQV</sequence>
<dbReference type="Proteomes" id="UP000314294">
    <property type="component" value="Unassembled WGS sequence"/>
</dbReference>
<evidence type="ECO:0000313" key="4">
    <source>
        <dbReference type="EMBL" id="TNN29962.1"/>
    </source>
</evidence>